<reference evidence="2 3" key="1">
    <citation type="submission" date="2020-08" db="EMBL/GenBank/DDBJ databases">
        <title>Genomic Encyclopedia of Type Strains, Phase IV (KMG-V): Genome sequencing to study the core and pangenomes of soil and plant-associated prokaryotes.</title>
        <authorList>
            <person name="Whitman W."/>
        </authorList>
    </citation>
    <scope>NUCLEOTIDE SEQUENCE [LARGE SCALE GENOMIC DNA]</scope>
    <source>
        <strain evidence="2 3">M8UP14</strain>
    </source>
</reference>
<sequence length="98" mass="10213">MTENIIAALDEEIASLQKARSILAGLSAPAPQAATPTGRRGRPKGSKNATKSVAVTTPVTKKRVLSEEGRARISAALKKRHAAKRKAAKKAAGEQSAN</sequence>
<dbReference type="EMBL" id="JACHIP010000014">
    <property type="protein sequence ID" value="MBB5060513.1"/>
    <property type="molecule type" value="Genomic_DNA"/>
</dbReference>
<dbReference type="Proteomes" id="UP000540989">
    <property type="component" value="Unassembled WGS sequence"/>
</dbReference>
<feature type="region of interest" description="Disordered" evidence="1">
    <location>
        <begin position="27"/>
        <end position="57"/>
    </location>
</feature>
<proteinExistence type="predicted"/>
<evidence type="ECO:0000256" key="1">
    <source>
        <dbReference type="SAM" id="MobiDB-lite"/>
    </source>
</evidence>
<name>A0A7W8E5U2_9BACT</name>
<feature type="region of interest" description="Disordered" evidence="1">
    <location>
        <begin position="78"/>
        <end position="98"/>
    </location>
</feature>
<feature type="compositionally biased region" description="Polar residues" evidence="1">
    <location>
        <begin position="47"/>
        <end position="57"/>
    </location>
</feature>
<keyword evidence="3" id="KW-1185">Reference proteome</keyword>
<dbReference type="AlphaFoldDB" id="A0A7W8E5U2"/>
<feature type="compositionally biased region" description="Basic residues" evidence="1">
    <location>
        <begin position="78"/>
        <end position="89"/>
    </location>
</feature>
<dbReference type="RefSeq" id="WP_184222853.1">
    <property type="nucleotide sequence ID" value="NZ_JACHIP010000014.1"/>
</dbReference>
<accession>A0A7W8E5U2</accession>
<evidence type="ECO:0000313" key="2">
    <source>
        <dbReference type="EMBL" id="MBB5060513.1"/>
    </source>
</evidence>
<comment type="caution">
    <text evidence="2">The sequence shown here is derived from an EMBL/GenBank/DDBJ whole genome shotgun (WGS) entry which is preliminary data.</text>
</comment>
<evidence type="ECO:0000313" key="3">
    <source>
        <dbReference type="Proteomes" id="UP000540989"/>
    </source>
</evidence>
<protein>
    <submittedName>
        <fullName evidence="2">Uncharacterized protein</fullName>
    </submittedName>
</protein>
<gene>
    <name evidence="2" type="ORF">HDF16_005249</name>
</gene>
<organism evidence="2 3">
    <name type="scientific">Granulicella aggregans</name>
    <dbReference type="NCBI Taxonomy" id="474949"/>
    <lineage>
        <taxon>Bacteria</taxon>
        <taxon>Pseudomonadati</taxon>
        <taxon>Acidobacteriota</taxon>
        <taxon>Terriglobia</taxon>
        <taxon>Terriglobales</taxon>
        <taxon>Acidobacteriaceae</taxon>
        <taxon>Granulicella</taxon>
    </lineage>
</organism>